<feature type="compositionally biased region" description="Low complexity" evidence="5">
    <location>
        <begin position="313"/>
        <end position="323"/>
    </location>
</feature>
<keyword evidence="1" id="KW-0479">Metal-binding</keyword>
<feature type="region of interest" description="Disordered" evidence="5">
    <location>
        <begin position="1"/>
        <end position="114"/>
    </location>
</feature>
<feature type="compositionally biased region" description="Basic residues" evidence="5">
    <location>
        <begin position="27"/>
        <end position="36"/>
    </location>
</feature>
<feature type="domain" description="RING-type" evidence="6">
    <location>
        <begin position="629"/>
        <end position="670"/>
    </location>
</feature>
<dbReference type="GO" id="GO:0008270">
    <property type="term" value="F:zinc ion binding"/>
    <property type="evidence" value="ECO:0007669"/>
    <property type="project" value="UniProtKB-KW"/>
</dbReference>
<feature type="compositionally biased region" description="Basic and acidic residues" evidence="5">
    <location>
        <begin position="95"/>
        <end position="105"/>
    </location>
</feature>
<dbReference type="Gene3D" id="3.30.40.10">
    <property type="entry name" value="Zinc/RING finger domain, C3HC4 (zinc finger)"/>
    <property type="match status" value="1"/>
</dbReference>
<evidence type="ECO:0000259" key="6">
    <source>
        <dbReference type="PROSITE" id="PS50089"/>
    </source>
</evidence>
<dbReference type="GO" id="GO:0006511">
    <property type="term" value="P:ubiquitin-dependent protein catabolic process"/>
    <property type="evidence" value="ECO:0007669"/>
    <property type="project" value="TreeGrafter"/>
</dbReference>
<dbReference type="GO" id="GO:0061630">
    <property type="term" value="F:ubiquitin protein ligase activity"/>
    <property type="evidence" value="ECO:0007669"/>
    <property type="project" value="TreeGrafter"/>
</dbReference>
<comment type="caution">
    <text evidence="7">The sequence shown here is derived from an EMBL/GenBank/DDBJ whole genome shotgun (WGS) entry which is preliminary data.</text>
</comment>
<dbReference type="FunFam" id="3.30.40.10:FF:000594">
    <property type="entry name" value="RING/U-box superfamily protein"/>
    <property type="match status" value="1"/>
</dbReference>
<dbReference type="Pfam" id="PF13639">
    <property type="entry name" value="zf-RING_2"/>
    <property type="match status" value="1"/>
</dbReference>
<protein>
    <submittedName>
        <fullName evidence="7">E3 ubiquitin-protein ligase SDIR1</fullName>
    </submittedName>
</protein>
<organism evidence="7 9">
    <name type="scientific">Rhynchospora pubera</name>
    <dbReference type="NCBI Taxonomy" id="906938"/>
    <lineage>
        <taxon>Eukaryota</taxon>
        <taxon>Viridiplantae</taxon>
        <taxon>Streptophyta</taxon>
        <taxon>Embryophyta</taxon>
        <taxon>Tracheophyta</taxon>
        <taxon>Spermatophyta</taxon>
        <taxon>Magnoliopsida</taxon>
        <taxon>Liliopsida</taxon>
        <taxon>Poales</taxon>
        <taxon>Cyperaceae</taxon>
        <taxon>Cyperoideae</taxon>
        <taxon>Rhynchosporeae</taxon>
        <taxon>Rhynchospora</taxon>
    </lineage>
</organism>
<dbReference type="PROSITE" id="PS50089">
    <property type="entry name" value="ZF_RING_2"/>
    <property type="match status" value="1"/>
</dbReference>
<proteinExistence type="predicted"/>
<dbReference type="SUPFAM" id="SSF57850">
    <property type="entry name" value="RING/U-box"/>
    <property type="match status" value="1"/>
</dbReference>
<feature type="region of interest" description="Disordered" evidence="5">
    <location>
        <begin position="310"/>
        <end position="347"/>
    </location>
</feature>
<keyword evidence="2 4" id="KW-0863">Zinc-finger</keyword>
<dbReference type="EMBL" id="JAMFTS010000002">
    <property type="protein sequence ID" value="KAJ4800544.1"/>
    <property type="molecule type" value="Genomic_DNA"/>
</dbReference>
<evidence type="ECO:0000256" key="5">
    <source>
        <dbReference type="SAM" id="MobiDB-lite"/>
    </source>
</evidence>
<evidence type="ECO:0000313" key="7">
    <source>
        <dbReference type="EMBL" id="KAJ4747048.1"/>
    </source>
</evidence>
<evidence type="ECO:0000313" key="9">
    <source>
        <dbReference type="Proteomes" id="UP001140206"/>
    </source>
</evidence>
<keyword evidence="9" id="KW-1185">Reference proteome</keyword>
<dbReference type="PANTHER" id="PTHR45931:SF25">
    <property type="entry name" value="E3 UBIQUITIN-PROTEIN LIGASE RLIM-LIKE ISOFORM X1"/>
    <property type="match status" value="1"/>
</dbReference>
<evidence type="ECO:0000313" key="8">
    <source>
        <dbReference type="EMBL" id="KAJ4800544.1"/>
    </source>
</evidence>
<dbReference type="InterPro" id="IPR013083">
    <property type="entry name" value="Znf_RING/FYVE/PHD"/>
</dbReference>
<dbReference type="PANTHER" id="PTHR45931">
    <property type="entry name" value="SI:CH211-59O9.10"/>
    <property type="match status" value="1"/>
</dbReference>
<dbReference type="Proteomes" id="UP001140206">
    <property type="component" value="Chromosome 5"/>
</dbReference>
<evidence type="ECO:0000256" key="2">
    <source>
        <dbReference type="ARBA" id="ARBA00022771"/>
    </source>
</evidence>
<gene>
    <name evidence="8" type="ORF">LUZ62_051790</name>
    <name evidence="7" type="ORF">LUZ62_081453</name>
</gene>
<reference evidence="7" key="1">
    <citation type="submission" date="2022-08" db="EMBL/GenBank/DDBJ databases">
        <authorList>
            <person name="Marques A."/>
        </authorList>
    </citation>
    <scope>NUCLEOTIDE SEQUENCE</scope>
    <source>
        <strain evidence="7">RhyPub2mFocal</strain>
        <tissue evidence="7">Leaves</tissue>
    </source>
</reference>
<dbReference type="GO" id="GO:0005634">
    <property type="term" value="C:nucleus"/>
    <property type="evidence" value="ECO:0007669"/>
    <property type="project" value="TreeGrafter"/>
</dbReference>
<sequence>MNPELLEVPDTPDRMVRTIGPQPGRLRNLKISRNHRVGQPIILNSPTNSEEKQRKRKSSSSTISISENPSSEPRCNKKGKKVVQVEEEETNRGGTIRDNKGKGKLDVPAPNDDIQEIIPGQTRLNSPPRRVGRRLLVRDGAMAPSSIARGNIAFNSGTTRGGLNAPMVGEEFKRGSTVRDNKGKGKLDVNASDVDIQEISPDQSGSSLPPRPVRRRFLVRNGVIAPSNIAQRIEASNGGIPGEDANVPIMSEVEADSKVTVLQPSAVMLRGSGEHVPRPAGSQSVEGSVENSFLTEIVADDGLIRSRREFGATTSSTSSSRTTHSNRLGPFTQTSTGRGRPNPAVSTMSIPVTARPISGGLTSANSTGGIGVQPMQRGRIVTLASLRQGERSSTTRNLRTQPAVSTMSIPVTARPISGGLTSANSTGVIGVQSMQRGRIVTLASLHPGESSSTTRNLRTQPTNVTAVARARGRNSQARGVVARPVIDLEEIQSPTAAQAQQLAHDEMIARQLQEELYNEVSVDRSIEEMDAYVAMSLQQEENAMRTLRATPIRGRASQAARSAQFRTAALHVRNNVVLQAQQMHRDFNPDDYEALLALDENNHRHTGASTRQINSLPESVVQSANFEDCAVCLMTPSVGEKIRHLPCLHKFHKDCIDLWLKRKKECPICKCRIVF</sequence>
<evidence type="ECO:0000256" key="3">
    <source>
        <dbReference type="ARBA" id="ARBA00022833"/>
    </source>
</evidence>
<evidence type="ECO:0000256" key="1">
    <source>
        <dbReference type="ARBA" id="ARBA00022723"/>
    </source>
</evidence>
<dbReference type="EMBL" id="JAMFTS010000005">
    <property type="protein sequence ID" value="KAJ4747048.1"/>
    <property type="molecule type" value="Genomic_DNA"/>
</dbReference>
<dbReference type="AlphaFoldDB" id="A0AAV8BV60"/>
<dbReference type="SMART" id="SM00184">
    <property type="entry name" value="RING"/>
    <property type="match status" value="1"/>
</dbReference>
<dbReference type="Proteomes" id="UP001140206">
    <property type="component" value="Chromosome 2"/>
</dbReference>
<keyword evidence="3" id="KW-0862">Zinc</keyword>
<name>A0AAV8BV60_9POAL</name>
<evidence type="ECO:0000256" key="4">
    <source>
        <dbReference type="PROSITE-ProRule" id="PRU00175"/>
    </source>
</evidence>
<dbReference type="InterPro" id="IPR051834">
    <property type="entry name" value="RING_finger_E3_ligase"/>
</dbReference>
<dbReference type="InterPro" id="IPR001841">
    <property type="entry name" value="Znf_RING"/>
</dbReference>
<feature type="compositionally biased region" description="Low complexity" evidence="5">
    <location>
        <begin position="59"/>
        <end position="73"/>
    </location>
</feature>
<accession>A0AAV8BV60</accession>